<evidence type="ECO:0000313" key="5">
    <source>
        <dbReference type="Proteomes" id="UP000281094"/>
    </source>
</evidence>
<dbReference type="Proteomes" id="UP000281094">
    <property type="component" value="Unassembled WGS sequence"/>
</dbReference>
<accession>A0A3L7JDW1</accession>
<dbReference type="PANTHER" id="PTHR33279:SF2">
    <property type="entry name" value="SULFUR CARRIER PROTEIN TUSA"/>
    <property type="match status" value="1"/>
</dbReference>
<dbReference type="PANTHER" id="PTHR33279">
    <property type="entry name" value="SULFUR CARRIER PROTEIN YEDF-RELATED"/>
    <property type="match status" value="1"/>
</dbReference>
<dbReference type="InterPro" id="IPR036868">
    <property type="entry name" value="TusA-like_sf"/>
</dbReference>
<dbReference type="CDD" id="cd00291">
    <property type="entry name" value="SirA_YedF_YeeD"/>
    <property type="match status" value="1"/>
</dbReference>
<protein>
    <recommendedName>
        <fullName evidence="3">UPF0033 domain-containing protein</fullName>
    </recommendedName>
</protein>
<dbReference type="Gene3D" id="3.30.110.40">
    <property type="entry name" value="TusA-like domain"/>
    <property type="match status" value="1"/>
</dbReference>
<feature type="region of interest" description="Disordered" evidence="2">
    <location>
        <begin position="1"/>
        <end position="23"/>
    </location>
</feature>
<dbReference type="AlphaFoldDB" id="A0A3L7JDW1"/>
<gene>
    <name evidence="4" type="ORF">D8780_10915</name>
</gene>
<dbReference type="SUPFAM" id="SSF64307">
    <property type="entry name" value="SirA-like"/>
    <property type="match status" value="1"/>
</dbReference>
<feature type="domain" description="UPF0033" evidence="3">
    <location>
        <begin position="39"/>
        <end position="106"/>
    </location>
</feature>
<dbReference type="InterPro" id="IPR001455">
    <property type="entry name" value="TusA-like"/>
</dbReference>
<evidence type="ECO:0000259" key="3">
    <source>
        <dbReference type="Pfam" id="PF01206"/>
    </source>
</evidence>
<comment type="similarity">
    <text evidence="1">Belongs to the sulfur carrier protein TusA family.</text>
</comment>
<dbReference type="Pfam" id="PF01206">
    <property type="entry name" value="TusA"/>
    <property type="match status" value="1"/>
</dbReference>
<evidence type="ECO:0000313" key="4">
    <source>
        <dbReference type="EMBL" id="RLQ88644.1"/>
    </source>
</evidence>
<evidence type="ECO:0000256" key="1">
    <source>
        <dbReference type="ARBA" id="ARBA00008984"/>
    </source>
</evidence>
<proteinExistence type="inferred from homology"/>
<name>A0A3L7JDW1_9HYPH</name>
<evidence type="ECO:0000256" key="2">
    <source>
        <dbReference type="SAM" id="MobiDB-lite"/>
    </source>
</evidence>
<reference evidence="4 5" key="1">
    <citation type="submission" date="2018-10" db="EMBL/GenBank/DDBJ databases">
        <title>Notoacmeibacter sp. M2BS9Y-3-1, whole genome shotgun sequence.</title>
        <authorList>
            <person name="Tuo L."/>
        </authorList>
    </citation>
    <scope>NUCLEOTIDE SEQUENCE [LARGE SCALE GENOMIC DNA]</scope>
    <source>
        <strain evidence="4 5">M2BS9Y-3-1</strain>
    </source>
</reference>
<organism evidence="4 5">
    <name type="scientific">Notoacmeibacter ruber</name>
    <dbReference type="NCBI Taxonomy" id="2670375"/>
    <lineage>
        <taxon>Bacteria</taxon>
        <taxon>Pseudomonadati</taxon>
        <taxon>Pseudomonadota</taxon>
        <taxon>Alphaproteobacteria</taxon>
        <taxon>Hyphomicrobiales</taxon>
        <taxon>Notoacmeibacteraceae</taxon>
        <taxon>Notoacmeibacter</taxon>
    </lineage>
</organism>
<dbReference type="EMBL" id="RCWN01000001">
    <property type="protein sequence ID" value="RLQ88644.1"/>
    <property type="molecule type" value="Genomic_DNA"/>
</dbReference>
<keyword evidence="5" id="KW-1185">Reference proteome</keyword>
<comment type="caution">
    <text evidence="4">The sequence shown here is derived from an EMBL/GenBank/DDBJ whole genome shotgun (WGS) entry which is preliminary data.</text>
</comment>
<sequence length="113" mass="12681">MQRPIYPPHRFRQPAASPLSSGLVTETAARVTRETELVYDLRGLSCPMPVLKTRRRLRDVPRGHRLTILTSDPLAVIDIPAFCREDGHELIAAEPVDSGHRFIVERGREASEG</sequence>